<dbReference type="EMBL" id="NIZV01000841">
    <property type="protein sequence ID" value="RSL80200.1"/>
    <property type="molecule type" value="Genomic_DNA"/>
</dbReference>
<comment type="caution">
    <text evidence="2">The sequence shown here is derived from an EMBL/GenBank/DDBJ whole genome shotgun (WGS) entry which is preliminary data.</text>
</comment>
<accession>A0A428RS10</accession>
<feature type="region of interest" description="Disordered" evidence="1">
    <location>
        <begin position="1"/>
        <end position="40"/>
    </location>
</feature>
<keyword evidence="3" id="KW-1185">Reference proteome</keyword>
<gene>
    <name evidence="2" type="ORF">CDV31_017141</name>
</gene>
<proteinExistence type="predicted"/>
<evidence type="ECO:0000256" key="1">
    <source>
        <dbReference type="SAM" id="MobiDB-lite"/>
    </source>
</evidence>
<feature type="compositionally biased region" description="Polar residues" evidence="1">
    <location>
        <begin position="89"/>
        <end position="108"/>
    </location>
</feature>
<dbReference type="Proteomes" id="UP000288429">
    <property type="component" value="Unassembled WGS sequence"/>
</dbReference>
<protein>
    <submittedName>
        <fullName evidence="2">Uncharacterized protein</fullName>
    </submittedName>
</protein>
<feature type="non-terminal residue" evidence="2">
    <location>
        <position position="168"/>
    </location>
</feature>
<sequence length="168" mass="18493">QELGRLPPFDYPKDSPPSPYRVPPQESRPETDFQGSDGPRYTVTWADFSFEGGLALLHSQFPGSREHPILIVDDNEEPEDTVKMEDQCSPPQMTANCHEQSPAASSLQFPFLEDTSDPPTPQATAREHAHAVSAGPTTDPVAVDNSPMLERAHFKPPPLTVKQVQNPP</sequence>
<reference evidence="2 3" key="1">
    <citation type="submission" date="2017-06" db="EMBL/GenBank/DDBJ databases">
        <title>Cmopartive genomic analysis of Ambrosia Fusariam Clade fungi.</title>
        <authorList>
            <person name="Stajich J.E."/>
            <person name="Carrillo J."/>
            <person name="Kijimoto T."/>
            <person name="Eskalen A."/>
            <person name="O'Donnell K."/>
            <person name="Kasson M."/>
        </authorList>
    </citation>
    <scope>NUCLEOTIDE SEQUENCE [LARGE SCALE GENOMIC DNA]</scope>
    <source>
        <strain evidence="2 3">NRRL 20438</strain>
    </source>
</reference>
<feature type="region of interest" description="Disordered" evidence="1">
    <location>
        <begin position="74"/>
        <end position="168"/>
    </location>
</feature>
<dbReference type="AlphaFoldDB" id="A0A428RS10"/>
<feature type="non-terminal residue" evidence="2">
    <location>
        <position position="1"/>
    </location>
</feature>
<evidence type="ECO:0000313" key="2">
    <source>
        <dbReference type="EMBL" id="RSL80200.1"/>
    </source>
</evidence>
<name>A0A428RS10_9HYPO</name>
<organism evidence="2 3">
    <name type="scientific">Fusarium ambrosium</name>
    <dbReference type="NCBI Taxonomy" id="131363"/>
    <lineage>
        <taxon>Eukaryota</taxon>
        <taxon>Fungi</taxon>
        <taxon>Dikarya</taxon>
        <taxon>Ascomycota</taxon>
        <taxon>Pezizomycotina</taxon>
        <taxon>Sordariomycetes</taxon>
        <taxon>Hypocreomycetidae</taxon>
        <taxon>Hypocreales</taxon>
        <taxon>Nectriaceae</taxon>
        <taxon>Fusarium</taxon>
        <taxon>Fusarium solani species complex</taxon>
    </lineage>
</organism>
<evidence type="ECO:0000313" key="3">
    <source>
        <dbReference type="Proteomes" id="UP000288429"/>
    </source>
</evidence>